<dbReference type="Pfam" id="PF06757">
    <property type="entry name" value="Ins_allergen_rp"/>
    <property type="match status" value="1"/>
</dbReference>
<feature type="region of interest" description="Disordered" evidence="1">
    <location>
        <begin position="238"/>
        <end position="265"/>
    </location>
</feature>
<sequence>MASSLTGLLFLALCTLTYSQWPPQSSVPIAGGPLPSLGVGLVTPAPLPTLLQDLEEIIRLIQFKPIKQLVLRYLLNDAEFQAFVRIINSQSGFTARWRLLSQPELIQFLQWVDQQLVASGGGSFEFEENELGISLWNRYPYWSGSVLGWRGFLSELQLYFPQYAIRGLIEAKVLQRGIFSQFWTRMQALQGVYERWLTWPDTISVLDQLHAAGIDKNQLDGIIRELFGWSPSVATTNGTTTAATPAAPTQSPAAVLPPANHPLGI</sequence>
<dbReference type="eggNOG" id="ENOG502T8ZN">
    <property type="taxonomic scope" value="Eukaryota"/>
</dbReference>
<dbReference type="InterPro" id="IPR010629">
    <property type="entry name" value="Ins_allergen"/>
</dbReference>
<dbReference type="HOGENOM" id="CLU_096210_0_0_1"/>
<dbReference type="EMBL" id="CH964095">
    <property type="protein sequence ID" value="EDW79276.2"/>
    <property type="molecule type" value="Genomic_DNA"/>
</dbReference>
<evidence type="ECO:0000313" key="4">
    <source>
        <dbReference type="Proteomes" id="UP000007798"/>
    </source>
</evidence>
<proteinExistence type="predicted"/>
<accession>B4N3S1</accession>
<evidence type="ECO:0000313" key="3">
    <source>
        <dbReference type="EMBL" id="EDW79276.2"/>
    </source>
</evidence>
<keyword evidence="2" id="KW-0732">Signal</keyword>
<feature type="chain" id="PRO_5006458197" evidence="2">
    <location>
        <begin position="20"/>
        <end position="265"/>
    </location>
</feature>
<gene>
    <name evidence="3" type="primary">Dwil\GK13226</name>
    <name evidence="3" type="ORF">Dwil_GK13226</name>
</gene>
<dbReference type="PANTHER" id="PTHR21163">
    <property type="entry name" value="PROTEIN G12"/>
    <property type="match status" value="1"/>
</dbReference>
<reference evidence="3 4" key="1">
    <citation type="journal article" date="2007" name="Nature">
        <title>Evolution of genes and genomes on the Drosophila phylogeny.</title>
        <authorList>
            <consortium name="Drosophila 12 Genomes Consortium"/>
            <person name="Clark A.G."/>
            <person name="Eisen M.B."/>
            <person name="Smith D.R."/>
            <person name="Bergman C.M."/>
            <person name="Oliver B."/>
            <person name="Markow T.A."/>
            <person name="Kaufman T.C."/>
            <person name="Kellis M."/>
            <person name="Gelbart W."/>
            <person name="Iyer V.N."/>
            <person name="Pollard D.A."/>
            <person name="Sackton T.B."/>
            <person name="Larracuente A.M."/>
            <person name="Singh N.D."/>
            <person name="Abad J.P."/>
            <person name="Abt D.N."/>
            <person name="Adryan B."/>
            <person name="Aguade M."/>
            <person name="Akashi H."/>
            <person name="Anderson W.W."/>
            <person name="Aquadro C.F."/>
            <person name="Ardell D.H."/>
            <person name="Arguello R."/>
            <person name="Artieri C.G."/>
            <person name="Barbash D.A."/>
            <person name="Barker D."/>
            <person name="Barsanti P."/>
            <person name="Batterham P."/>
            <person name="Batzoglou S."/>
            <person name="Begun D."/>
            <person name="Bhutkar A."/>
            <person name="Blanco E."/>
            <person name="Bosak S.A."/>
            <person name="Bradley R.K."/>
            <person name="Brand A.D."/>
            <person name="Brent M.R."/>
            <person name="Brooks A.N."/>
            <person name="Brown R.H."/>
            <person name="Butlin R.K."/>
            <person name="Caggese C."/>
            <person name="Calvi B.R."/>
            <person name="Bernardo de Carvalho A."/>
            <person name="Caspi A."/>
            <person name="Castrezana S."/>
            <person name="Celniker S.E."/>
            <person name="Chang J.L."/>
            <person name="Chapple C."/>
            <person name="Chatterji S."/>
            <person name="Chinwalla A."/>
            <person name="Civetta A."/>
            <person name="Clifton S.W."/>
            <person name="Comeron J.M."/>
            <person name="Costello J.C."/>
            <person name="Coyne J.A."/>
            <person name="Daub J."/>
            <person name="David R.G."/>
            <person name="Delcher A.L."/>
            <person name="Delehaunty K."/>
            <person name="Do C.B."/>
            <person name="Ebling H."/>
            <person name="Edwards K."/>
            <person name="Eickbush T."/>
            <person name="Evans J.D."/>
            <person name="Filipski A."/>
            <person name="Findeiss S."/>
            <person name="Freyhult E."/>
            <person name="Fulton L."/>
            <person name="Fulton R."/>
            <person name="Garcia A.C."/>
            <person name="Gardiner A."/>
            <person name="Garfield D.A."/>
            <person name="Garvin B.E."/>
            <person name="Gibson G."/>
            <person name="Gilbert D."/>
            <person name="Gnerre S."/>
            <person name="Godfrey J."/>
            <person name="Good R."/>
            <person name="Gotea V."/>
            <person name="Gravely B."/>
            <person name="Greenberg A.J."/>
            <person name="Griffiths-Jones S."/>
            <person name="Gross S."/>
            <person name="Guigo R."/>
            <person name="Gustafson E.A."/>
            <person name="Haerty W."/>
            <person name="Hahn M.W."/>
            <person name="Halligan D.L."/>
            <person name="Halpern A.L."/>
            <person name="Halter G.M."/>
            <person name="Han M.V."/>
            <person name="Heger A."/>
            <person name="Hillier L."/>
            <person name="Hinrichs A.S."/>
            <person name="Holmes I."/>
            <person name="Hoskins R.A."/>
            <person name="Hubisz M.J."/>
            <person name="Hultmark D."/>
            <person name="Huntley M.A."/>
            <person name="Jaffe D.B."/>
            <person name="Jagadeeshan S."/>
            <person name="Jeck W.R."/>
            <person name="Johnson J."/>
            <person name="Jones C.D."/>
            <person name="Jordan W.C."/>
            <person name="Karpen G.H."/>
            <person name="Kataoka E."/>
            <person name="Keightley P.D."/>
            <person name="Kheradpour P."/>
            <person name="Kirkness E.F."/>
            <person name="Koerich L.B."/>
            <person name="Kristiansen K."/>
            <person name="Kudrna D."/>
            <person name="Kulathinal R.J."/>
            <person name="Kumar S."/>
            <person name="Kwok R."/>
            <person name="Lander E."/>
            <person name="Langley C.H."/>
            <person name="Lapoint R."/>
            <person name="Lazzaro B.P."/>
            <person name="Lee S.J."/>
            <person name="Levesque L."/>
            <person name="Li R."/>
            <person name="Lin C.F."/>
            <person name="Lin M.F."/>
            <person name="Lindblad-Toh K."/>
            <person name="Llopart A."/>
            <person name="Long M."/>
            <person name="Low L."/>
            <person name="Lozovsky E."/>
            <person name="Lu J."/>
            <person name="Luo M."/>
            <person name="Machado C.A."/>
            <person name="Makalowski W."/>
            <person name="Marzo M."/>
            <person name="Matsuda M."/>
            <person name="Matzkin L."/>
            <person name="McAllister B."/>
            <person name="McBride C.S."/>
            <person name="McKernan B."/>
            <person name="McKernan K."/>
            <person name="Mendez-Lago M."/>
            <person name="Minx P."/>
            <person name="Mollenhauer M.U."/>
            <person name="Montooth K."/>
            <person name="Mount S.M."/>
            <person name="Mu X."/>
            <person name="Myers E."/>
            <person name="Negre B."/>
            <person name="Newfeld S."/>
            <person name="Nielsen R."/>
            <person name="Noor M.A."/>
            <person name="O'Grady P."/>
            <person name="Pachter L."/>
            <person name="Papaceit M."/>
            <person name="Parisi M.J."/>
            <person name="Parisi M."/>
            <person name="Parts L."/>
            <person name="Pedersen J.S."/>
            <person name="Pesole G."/>
            <person name="Phillippy A.M."/>
            <person name="Ponting C.P."/>
            <person name="Pop M."/>
            <person name="Porcelli D."/>
            <person name="Powell J.R."/>
            <person name="Prohaska S."/>
            <person name="Pruitt K."/>
            <person name="Puig M."/>
            <person name="Quesneville H."/>
            <person name="Ram K.R."/>
            <person name="Rand D."/>
            <person name="Rasmussen M.D."/>
            <person name="Reed L.K."/>
            <person name="Reenan R."/>
            <person name="Reily A."/>
            <person name="Remington K.A."/>
            <person name="Rieger T.T."/>
            <person name="Ritchie M.G."/>
            <person name="Robin C."/>
            <person name="Rogers Y.H."/>
            <person name="Rohde C."/>
            <person name="Rozas J."/>
            <person name="Rubenfield M.J."/>
            <person name="Ruiz A."/>
            <person name="Russo S."/>
            <person name="Salzberg S.L."/>
            <person name="Sanchez-Gracia A."/>
            <person name="Saranga D.J."/>
            <person name="Sato H."/>
            <person name="Schaeffer S.W."/>
            <person name="Schatz M.C."/>
            <person name="Schlenke T."/>
            <person name="Schwartz R."/>
            <person name="Segarra C."/>
            <person name="Singh R.S."/>
            <person name="Sirot L."/>
            <person name="Sirota M."/>
            <person name="Sisneros N.B."/>
            <person name="Smith C.D."/>
            <person name="Smith T.F."/>
            <person name="Spieth J."/>
            <person name="Stage D.E."/>
            <person name="Stark A."/>
            <person name="Stephan W."/>
            <person name="Strausberg R.L."/>
            <person name="Strempel S."/>
            <person name="Sturgill D."/>
            <person name="Sutton G."/>
            <person name="Sutton G.G."/>
            <person name="Tao W."/>
            <person name="Teichmann S."/>
            <person name="Tobari Y.N."/>
            <person name="Tomimura Y."/>
            <person name="Tsolas J.M."/>
            <person name="Valente V.L."/>
            <person name="Venter E."/>
            <person name="Venter J.C."/>
            <person name="Vicario S."/>
            <person name="Vieira F.G."/>
            <person name="Vilella A.J."/>
            <person name="Villasante A."/>
            <person name="Walenz B."/>
            <person name="Wang J."/>
            <person name="Wasserman M."/>
            <person name="Watts T."/>
            <person name="Wilson D."/>
            <person name="Wilson R.K."/>
            <person name="Wing R.A."/>
            <person name="Wolfner M.F."/>
            <person name="Wong A."/>
            <person name="Wong G.K."/>
            <person name="Wu C.I."/>
            <person name="Wu G."/>
            <person name="Yamamoto D."/>
            <person name="Yang H.P."/>
            <person name="Yang S.P."/>
            <person name="Yorke J.A."/>
            <person name="Yoshida K."/>
            <person name="Zdobnov E."/>
            <person name="Zhang P."/>
            <person name="Zhang Y."/>
            <person name="Zimin A.V."/>
            <person name="Baldwin J."/>
            <person name="Abdouelleil A."/>
            <person name="Abdulkadir J."/>
            <person name="Abebe A."/>
            <person name="Abera B."/>
            <person name="Abreu J."/>
            <person name="Acer S.C."/>
            <person name="Aftuck L."/>
            <person name="Alexander A."/>
            <person name="An P."/>
            <person name="Anderson E."/>
            <person name="Anderson S."/>
            <person name="Arachi H."/>
            <person name="Azer M."/>
            <person name="Bachantsang P."/>
            <person name="Barry A."/>
            <person name="Bayul T."/>
            <person name="Berlin A."/>
            <person name="Bessette D."/>
            <person name="Bloom T."/>
            <person name="Blye J."/>
            <person name="Boguslavskiy L."/>
            <person name="Bonnet C."/>
            <person name="Boukhgalter B."/>
            <person name="Bourzgui I."/>
            <person name="Brown A."/>
            <person name="Cahill P."/>
            <person name="Channer S."/>
            <person name="Cheshatsang Y."/>
            <person name="Chuda L."/>
            <person name="Citroen M."/>
            <person name="Collymore A."/>
            <person name="Cooke P."/>
            <person name="Costello M."/>
            <person name="D'Aco K."/>
            <person name="Daza R."/>
            <person name="De Haan G."/>
            <person name="DeGray S."/>
            <person name="DeMaso C."/>
            <person name="Dhargay N."/>
            <person name="Dooley K."/>
            <person name="Dooley E."/>
            <person name="Doricent M."/>
            <person name="Dorje P."/>
            <person name="Dorjee K."/>
            <person name="Dupes A."/>
            <person name="Elong R."/>
            <person name="Falk J."/>
            <person name="Farina A."/>
            <person name="Faro S."/>
            <person name="Ferguson D."/>
            <person name="Fisher S."/>
            <person name="Foley C.D."/>
            <person name="Franke A."/>
            <person name="Friedrich D."/>
            <person name="Gadbois L."/>
            <person name="Gearin G."/>
            <person name="Gearin C.R."/>
            <person name="Giannoukos G."/>
            <person name="Goode T."/>
            <person name="Graham J."/>
            <person name="Grandbois E."/>
            <person name="Grewal S."/>
            <person name="Gyaltsen K."/>
            <person name="Hafez N."/>
            <person name="Hagos B."/>
            <person name="Hall J."/>
            <person name="Henson C."/>
            <person name="Hollinger A."/>
            <person name="Honan T."/>
            <person name="Huard M.D."/>
            <person name="Hughes L."/>
            <person name="Hurhula B."/>
            <person name="Husby M.E."/>
            <person name="Kamat A."/>
            <person name="Kanga B."/>
            <person name="Kashin S."/>
            <person name="Khazanovich D."/>
            <person name="Kisner P."/>
            <person name="Lance K."/>
            <person name="Lara M."/>
            <person name="Lee W."/>
            <person name="Lennon N."/>
            <person name="Letendre F."/>
            <person name="LeVine R."/>
            <person name="Lipovsky A."/>
            <person name="Liu X."/>
            <person name="Liu J."/>
            <person name="Liu S."/>
            <person name="Lokyitsang T."/>
            <person name="Lokyitsang Y."/>
            <person name="Lubonja R."/>
            <person name="Lui A."/>
            <person name="MacDonald P."/>
            <person name="Magnisalis V."/>
            <person name="Maru K."/>
            <person name="Matthews C."/>
            <person name="McCusker W."/>
            <person name="McDonough S."/>
            <person name="Mehta T."/>
            <person name="Meldrim J."/>
            <person name="Meneus L."/>
            <person name="Mihai O."/>
            <person name="Mihalev A."/>
            <person name="Mihova T."/>
            <person name="Mittelman R."/>
            <person name="Mlenga V."/>
            <person name="Montmayeur A."/>
            <person name="Mulrain L."/>
            <person name="Navidi A."/>
            <person name="Naylor J."/>
            <person name="Negash T."/>
            <person name="Nguyen T."/>
            <person name="Nguyen N."/>
            <person name="Nicol R."/>
            <person name="Norbu C."/>
            <person name="Norbu N."/>
            <person name="Novod N."/>
            <person name="O'Neill B."/>
            <person name="Osman S."/>
            <person name="Markiewicz E."/>
            <person name="Oyono O.L."/>
            <person name="Patti C."/>
            <person name="Phunkhang P."/>
            <person name="Pierre F."/>
            <person name="Priest M."/>
            <person name="Raghuraman S."/>
            <person name="Rege F."/>
            <person name="Reyes R."/>
            <person name="Rise C."/>
            <person name="Rogov P."/>
            <person name="Ross K."/>
            <person name="Ryan E."/>
            <person name="Settipalli S."/>
            <person name="Shea T."/>
            <person name="Sherpa N."/>
            <person name="Shi L."/>
            <person name="Shih D."/>
            <person name="Sparrow T."/>
            <person name="Spaulding J."/>
            <person name="Stalker J."/>
            <person name="Stange-Thomann N."/>
            <person name="Stavropoulos S."/>
            <person name="Stone C."/>
            <person name="Strader C."/>
            <person name="Tesfaye S."/>
            <person name="Thomson T."/>
            <person name="Thoulutsang Y."/>
            <person name="Thoulutsang D."/>
            <person name="Topham K."/>
            <person name="Topping I."/>
            <person name="Tsamla T."/>
            <person name="Vassiliev H."/>
            <person name="Vo A."/>
            <person name="Wangchuk T."/>
            <person name="Wangdi T."/>
            <person name="Weiand M."/>
            <person name="Wilkinson J."/>
            <person name="Wilson A."/>
            <person name="Yadav S."/>
            <person name="Young G."/>
            <person name="Yu Q."/>
            <person name="Zembek L."/>
            <person name="Zhong D."/>
            <person name="Zimmer A."/>
            <person name="Zwirko Z."/>
            <person name="Jaffe D.B."/>
            <person name="Alvarez P."/>
            <person name="Brockman W."/>
            <person name="Butler J."/>
            <person name="Chin C."/>
            <person name="Gnerre S."/>
            <person name="Grabherr M."/>
            <person name="Kleber M."/>
            <person name="Mauceli E."/>
            <person name="MacCallum I."/>
        </authorList>
    </citation>
    <scope>NUCLEOTIDE SEQUENCE [LARGE SCALE GENOMIC DNA]</scope>
    <source>
        <strain evidence="4">Tucson 14030-0811.24</strain>
    </source>
</reference>
<dbReference type="OrthoDB" id="7882129at2759"/>
<protein>
    <submittedName>
        <fullName evidence="3">Uncharacterized protein</fullName>
    </submittedName>
</protein>
<dbReference type="Proteomes" id="UP000007798">
    <property type="component" value="Unassembled WGS sequence"/>
</dbReference>
<dbReference type="KEGG" id="dwi:6645631"/>
<dbReference type="SMR" id="B4N3S1"/>
<dbReference type="PANTHER" id="PTHR21163:SF0">
    <property type="entry name" value="GH08205P-RELATED"/>
    <property type="match status" value="1"/>
</dbReference>
<dbReference type="AlphaFoldDB" id="B4N3S1"/>
<evidence type="ECO:0000256" key="2">
    <source>
        <dbReference type="SAM" id="SignalP"/>
    </source>
</evidence>
<organism evidence="3 4">
    <name type="scientific">Drosophila willistoni</name>
    <name type="common">Fruit fly</name>
    <dbReference type="NCBI Taxonomy" id="7260"/>
    <lineage>
        <taxon>Eukaryota</taxon>
        <taxon>Metazoa</taxon>
        <taxon>Ecdysozoa</taxon>
        <taxon>Arthropoda</taxon>
        <taxon>Hexapoda</taxon>
        <taxon>Insecta</taxon>
        <taxon>Pterygota</taxon>
        <taxon>Neoptera</taxon>
        <taxon>Endopterygota</taxon>
        <taxon>Diptera</taxon>
        <taxon>Brachycera</taxon>
        <taxon>Muscomorpha</taxon>
        <taxon>Ephydroidea</taxon>
        <taxon>Drosophilidae</taxon>
        <taxon>Drosophila</taxon>
        <taxon>Sophophora</taxon>
    </lineage>
</organism>
<keyword evidence="4" id="KW-1185">Reference proteome</keyword>
<feature type="signal peptide" evidence="2">
    <location>
        <begin position="1"/>
        <end position="19"/>
    </location>
</feature>
<dbReference type="InParanoid" id="B4N3S1"/>
<name>B4N3S1_DROWI</name>
<evidence type="ECO:0000256" key="1">
    <source>
        <dbReference type="SAM" id="MobiDB-lite"/>
    </source>
</evidence>
<feature type="compositionally biased region" description="Low complexity" evidence="1">
    <location>
        <begin position="238"/>
        <end position="254"/>
    </location>
</feature>